<proteinExistence type="predicted"/>
<feature type="signal peptide" evidence="4">
    <location>
        <begin position="1"/>
        <end position="23"/>
    </location>
</feature>
<dbReference type="SUPFAM" id="SSF52058">
    <property type="entry name" value="L domain-like"/>
    <property type="match status" value="1"/>
</dbReference>
<keyword evidence="1" id="KW-0433">Leucine-rich repeat</keyword>
<dbReference type="InterPro" id="IPR032675">
    <property type="entry name" value="LRR_dom_sf"/>
</dbReference>
<evidence type="ECO:0000313" key="6">
    <source>
        <dbReference type="Proteomes" id="UP001497623"/>
    </source>
</evidence>
<dbReference type="InterPro" id="IPR003591">
    <property type="entry name" value="Leu-rich_rpt_typical-subtyp"/>
</dbReference>
<protein>
    <recommendedName>
        <fullName evidence="7">Oplophorus-luciferin 2-monooxygenase non-catalytic subunit</fullName>
    </recommendedName>
</protein>
<dbReference type="Gene3D" id="3.80.10.10">
    <property type="entry name" value="Ribonuclease Inhibitor"/>
    <property type="match status" value="3"/>
</dbReference>
<keyword evidence="2 4" id="KW-0732">Signal</keyword>
<evidence type="ECO:0000313" key="5">
    <source>
        <dbReference type="EMBL" id="CAL4166241.1"/>
    </source>
</evidence>
<gene>
    <name evidence="5" type="ORF">MNOR_LOCUS33375</name>
</gene>
<dbReference type="SMART" id="SM00369">
    <property type="entry name" value="LRR_TYP"/>
    <property type="match status" value="4"/>
</dbReference>
<evidence type="ECO:0008006" key="7">
    <source>
        <dbReference type="Google" id="ProtNLM"/>
    </source>
</evidence>
<dbReference type="Proteomes" id="UP001497623">
    <property type="component" value="Unassembled WGS sequence"/>
</dbReference>
<dbReference type="PANTHER" id="PTHR24369:SF210">
    <property type="entry name" value="CHAOPTIN-RELATED"/>
    <property type="match status" value="1"/>
</dbReference>
<evidence type="ECO:0000256" key="2">
    <source>
        <dbReference type="ARBA" id="ARBA00022729"/>
    </source>
</evidence>
<keyword evidence="3" id="KW-0677">Repeat</keyword>
<evidence type="ECO:0000256" key="1">
    <source>
        <dbReference type="ARBA" id="ARBA00022614"/>
    </source>
</evidence>
<evidence type="ECO:0000256" key="4">
    <source>
        <dbReference type="SAM" id="SignalP"/>
    </source>
</evidence>
<reference evidence="5 6" key="1">
    <citation type="submission" date="2024-05" db="EMBL/GenBank/DDBJ databases">
        <authorList>
            <person name="Wallberg A."/>
        </authorList>
    </citation>
    <scope>NUCLEOTIDE SEQUENCE [LARGE SCALE GENOMIC DNA]</scope>
</reference>
<feature type="chain" id="PRO_5043808298" description="Oplophorus-luciferin 2-monooxygenase non-catalytic subunit" evidence="4">
    <location>
        <begin position="24"/>
        <end position="354"/>
    </location>
</feature>
<dbReference type="EMBL" id="CAXKWB010047958">
    <property type="protein sequence ID" value="CAL4166241.1"/>
    <property type="molecule type" value="Genomic_DNA"/>
</dbReference>
<evidence type="ECO:0000256" key="3">
    <source>
        <dbReference type="ARBA" id="ARBA00022737"/>
    </source>
</evidence>
<comment type="caution">
    <text evidence="5">The sequence shown here is derived from an EMBL/GenBank/DDBJ whole genome shotgun (WGS) entry which is preliminary data.</text>
</comment>
<sequence length="354" mass="39859">MNSFIWISCNLILIFILTEYIKCDNLLKNSKITDTAHVGEHCPDADTIYPCTCYVDQDTNYINLNCSSVEGEDELAQVFTSLPSMNFDVLIMKYNQHVKVLKNGVFGQVTFKLFSLTWGVIEEIEPGVLDGSQDTALMMEFDTNYISIFPFESIDNFTNLIYLSLGANNITAFPILRSQSLTDLWLISNPMGNIPADAFEHLPSLSTIQLGYCNITSIEPGHFSNLPKLLDLDLQYNLLSHIPSGAIATGSSKSYDIQLSNNKIVEVEPDAIEVVDEMPLFLENNQLSLLKEEVWRPLLEAKVFLALYGNPLECGCDLAWIIYEPELLEQITYDTMCADGRFIHDLDPDLFVDC</sequence>
<feature type="non-terminal residue" evidence="5">
    <location>
        <position position="354"/>
    </location>
</feature>
<dbReference type="GO" id="GO:0005886">
    <property type="term" value="C:plasma membrane"/>
    <property type="evidence" value="ECO:0007669"/>
    <property type="project" value="TreeGrafter"/>
</dbReference>
<organism evidence="5 6">
    <name type="scientific">Meganyctiphanes norvegica</name>
    <name type="common">Northern krill</name>
    <name type="synonym">Thysanopoda norvegica</name>
    <dbReference type="NCBI Taxonomy" id="48144"/>
    <lineage>
        <taxon>Eukaryota</taxon>
        <taxon>Metazoa</taxon>
        <taxon>Ecdysozoa</taxon>
        <taxon>Arthropoda</taxon>
        <taxon>Crustacea</taxon>
        <taxon>Multicrustacea</taxon>
        <taxon>Malacostraca</taxon>
        <taxon>Eumalacostraca</taxon>
        <taxon>Eucarida</taxon>
        <taxon>Euphausiacea</taxon>
        <taxon>Euphausiidae</taxon>
        <taxon>Meganyctiphanes</taxon>
    </lineage>
</organism>
<dbReference type="InterPro" id="IPR001611">
    <property type="entry name" value="Leu-rich_rpt"/>
</dbReference>
<dbReference type="Pfam" id="PF13855">
    <property type="entry name" value="LRR_8"/>
    <property type="match status" value="1"/>
</dbReference>
<dbReference type="AlphaFoldDB" id="A0AAV2S8N8"/>
<dbReference type="InterPro" id="IPR050541">
    <property type="entry name" value="LRR_TM_domain-containing"/>
</dbReference>
<dbReference type="PANTHER" id="PTHR24369">
    <property type="entry name" value="ANTIGEN BSP, PUTATIVE-RELATED"/>
    <property type="match status" value="1"/>
</dbReference>
<name>A0AAV2S8N8_MEGNR</name>
<accession>A0AAV2S8N8</accession>
<keyword evidence="6" id="KW-1185">Reference proteome</keyword>